<dbReference type="GO" id="GO:0005737">
    <property type="term" value="C:cytoplasm"/>
    <property type="evidence" value="ECO:0007669"/>
    <property type="project" value="TreeGrafter"/>
</dbReference>
<sequence>MVRDDERSSALSRIIARGLVLVLLLCTLSLSWVFNGANDFTLATIPLHAEDIRQKCRNIHVLPGPQPEFASRTESDRYVQSTWPTLLKNATIWTGRVSGFEVVRGDLLMDKGIVKKIGVIDVEALDGFGAELVVQDVGGAWVSPGIVDLHSHLGICHSPDFNGCSDGNSLHGIAQPWLRSLDALNTHDDAYRLSIAGGITTALILPGSANAIGICDQITPYRRKDTVFDAIGTTFLVEWLICRPLAASKVETIKTGLRRESKFVFFIVLLFNVNAAIGGVYEGTRMDTIWAFRQAYHTARSIQNKQDAYCTKALAGQWSGLGDFPESLQWEALVDVLRGRVKIHNHCYEAVDLDGIIREFKFPIAAFHHAHETYLVPDLLKSAYGHPPASAIFATLAHYKREGFRGSEFAARILSGHGLDVVMKVSDHPATNSRYLLHEAQLAYYYGLPESIALASITSTPAKVMGQDHRIGYIKAGYDADVVVWDSHPLALGATPKQVYIDGIAQFDKSYSRPKSPSHQHAPKTPGFDQEAIDAVRYDGLPPLQAKISTSDVVIFTNVTSVFVKSRRRIEQVFSAASDRLGIVVVKNGKVVCRGAEPCSEVHSDPSVRRINLMGGSIAPGLTTVGSSLGLANIDFEDSTKDGLVIDPFLSEIPSLVGGGESIMRAVDGLQFASPDMLLAYRGGVTTSVTAPESSGFLSGLSAAFTTGAAHKLEDGAVIQDVAALHVMVSMSSPISVSTQLGALRRLLSGEIHGELGAQFRKVIEGELPLVVTVYSADVMASLIQLKQEAEGISGKAIRMTFLGAPEAHLLATEIGNAGVGVILGRVRPFPNDWQSRRILPGPPLSEDSALDVLLSHNVTVGIGLDILGLGPQKSSARNTRFDAAWAALEARTEISQSDALALASVNLEVLLGVDNEDYDLVATTFGTLLDFESKISLKLTLLLAFELNW</sequence>
<dbReference type="Gene3D" id="3.20.20.140">
    <property type="entry name" value="Metal-dependent hydrolases"/>
    <property type="match status" value="2"/>
</dbReference>
<keyword evidence="1" id="KW-1133">Transmembrane helix</keyword>
<reference evidence="4" key="1">
    <citation type="journal article" date="2017" name="Nat. Ecol. Evol.">
        <title>Genome expansion and lineage-specific genetic innovations in the forest pathogenic fungi Armillaria.</title>
        <authorList>
            <person name="Sipos G."/>
            <person name="Prasanna A.N."/>
            <person name="Walter M.C."/>
            <person name="O'Connor E."/>
            <person name="Balint B."/>
            <person name="Krizsan K."/>
            <person name="Kiss B."/>
            <person name="Hess J."/>
            <person name="Varga T."/>
            <person name="Slot J."/>
            <person name="Riley R."/>
            <person name="Boka B."/>
            <person name="Rigling D."/>
            <person name="Barry K."/>
            <person name="Lee J."/>
            <person name="Mihaltcheva S."/>
            <person name="LaButti K."/>
            <person name="Lipzen A."/>
            <person name="Waldron R."/>
            <person name="Moloney N.M."/>
            <person name="Sperisen C."/>
            <person name="Kredics L."/>
            <person name="Vagvoelgyi C."/>
            <person name="Patrignani A."/>
            <person name="Fitzpatrick D."/>
            <person name="Nagy I."/>
            <person name="Doyle S."/>
            <person name="Anderson J.B."/>
            <person name="Grigoriev I.V."/>
            <person name="Gueldener U."/>
            <person name="Muensterkoetter M."/>
            <person name="Nagy L.G."/>
        </authorList>
    </citation>
    <scope>NUCLEOTIDE SEQUENCE [LARGE SCALE GENOMIC DNA]</scope>
    <source>
        <strain evidence="4">C18/9</strain>
    </source>
</reference>
<dbReference type="Pfam" id="PF01979">
    <property type="entry name" value="Amidohydro_1"/>
    <property type="match status" value="1"/>
</dbReference>
<dbReference type="InterPro" id="IPR006680">
    <property type="entry name" value="Amidohydro-rel"/>
</dbReference>
<proteinExistence type="predicted"/>
<evidence type="ECO:0000256" key="1">
    <source>
        <dbReference type="SAM" id="Phobius"/>
    </source>
</evidence>
<dbReference type="OrthoDB" id="10258955at2759"/>
<feature type="domain" description="Amidohydrolase-related" evidence="2">
    <location>
        <begin position="422"/>
        <end position="501"/>
    </location>
</feature>
<dbReference type="OMA" id="SHQHAPK"/>
<dbReference type="InterPro" id="IPR011059">
    <property type="entry name" value="Metal-dep_hydrolase_composite"/>
</dbReference>
<dbReference type="STRING" id="47428.A0A284QQV7"/>
<dbReference type="Proteomes" id="UP000219338">
    <property type="component" value="Unassembled WGS sequence"/>
</dbReference>
<dbReference type="GO" id="GO:0006145">
    <property type="term" value="P:purine nucleobase catabolic process"/>
    <property type="evidence" value="ECO:0007669"/>
    <property type="project" value="TreeGrafter"/>
</dbReference>
<keyword evidence="4" id="KW-1185">Reference proteome</keyword>
<evidence type="ECO:0000313" key="4">
    <source>
        <dbReference type="Proteomes" id="UP000219338"/>
    </source>
</evidence>
<organism evidence="3 4">
    <name type="scientific">Armillaria ostoyae</name>
    <name type="common">Armillaria root rot fungus</name>
    <dbReference type="NCBI Taxonomy" id="47428"/>
    <lineage>
        <taxon>Eukaryota</taxon>
        <taxon>Fungi</taxon>
        <taxon>Dikarya</taxon>
        <taxon>Basidiomycota</taxon>
        <taxon>Agaricomycotina</taxon>
        <taxon>Agaricomycetes</taxon>
        <taxon>Agaricomycetidae</taxon>
        <taxon>Agaricales</taxon>
        <taxon>Marasmiineae</taxon>
        <taxon>Physalacriaceae</taxon>
        <taxon>Armillaria</taxon>
    </lineage>
</organism>
<feature type="transmembrane region" description="Helical" evidence="1">
    <location>
        <begin position="14"/>
        <end position="34"/>
    </location>
</feature>
<name>A0A284QQV7_ARMOS</name>
<dbReference type="PANTHER" id="PTHR43668">
    <property type="entry name" value="ALLANTOINASE"/>
    <property type="match status" value="1"/>
</dbReference>
<dbReference type="SUPFAM" id="SSF51338">
    <property type="entry name" value="Composite domain of metallo-dependent hydrolases"/>
    <property type="match status" value="1"/>
</dbReference>
<protein>
    <recommendedName>
        <fullName evidence="2">Amidohydrolase-related domain-containing protein</fullName>
    </recommendedName>
</protein>
<dbReference type="InterPro" id="IPR032466">
    <property type="entry name" value="Metal_Hydrolase"/>
</dbReference>
<dbReference type="AlphaFoldDB" id="A0A284QQV7"/>
<dbReference type="InterPro" id="IPR050138">
    <property type="entry name" value="DHOase/Allantoinase_Hydrolase"/>
</dbReference>
<dbReference type="SUPFAM" id="SSF51556">
    <property type="entry name" value="Metallo-dependent hydrolases"/>
    <property type="match status" value="1"/>
</dbReference>
<feature type="transmembrane region" description="Helical" evidence="1">
    <location>
        <begin position="263"/>
        <end position="281"/>
    </location>
</feature>
<dbReference type="GO" id="GO:0004038">
    <property type="term" value="F:allantoinase activity"/>
    <property type="evidence" value="ECO:0007669"/>
    <property type="project" value="TreeGrafter"/>
</dbReference>
<accession>A0A284QQV7</accession>
<keyword evidence="1" id="KW-0812">Transmembrane</keyword>
<gene>
    <name evidence="3" type="ORF">ARMOST_02131</name>
</gene>
<keyword evidence="1" id="KW-0472">Membrane</keyword>
<dbReference type="PANTHER" id="PTHR43668:SF5">
    <property type="entry name" value="AMIDOHYDROLASE 3 DOMAIN-CONTAINING PROTEIN"/>
    <property type="match status" value="1"/>
</dbReference>
<evidence type="ECO:0000313" key="3">
    <source>
        <dbReference type="EMBL" id="SJK98859.1"/>
    </source>
</evidence>
<dbReference type="EMBL" id="FUEG01000001">
    <property type="protein sequence ID" value="SJK98859.1"/>
    <property type="molecule type" value="Genomic_DNA"/>
</dbReference>
<evidence type="ECO:0000259" key="2">
    <source>
        <dbReference type="Pfam" id="PF01979"/>
    </source>
</evidence>